<dbReference type="AlphaFoldDB" id="A0A1J7JLU5"/>
<proteinExistence type="predicted"/>
<dbReference type="Proteomes" id="UP000182658">
    <property type="component" value="Unassembled WGS sequence"/>
</dbReference>
<evidence type="ECO:0000313" key="2">
    <source>
        <dbReference type="EMBL" id="OIW34369.1"/>
    </source>
</evidence>
<dbReference type="OrthoDB" id="417125at2759"/>
<dbReference type="InParanoid" id="A0A1J7JLU5"/>
<gene>
    <name evidence="2" type="ORF">CONLIGDRAFT_587802</name>
</gene>
<evidence type="ECO:0000259" key="1">
    <source>
        <dbReference type="Pfam" id="PF01728"/>
    </source>
</evidence>
<feature type="domain" description="Ribosomal RNA methyltransferase FtsJ" evidence="1">
    <location>
        <begin position="85"/>
        <end position="269"/>
    </location>
</feature>
<dbReference type="EMBL" id="KV875093">
    <property type="protein sequence ID" value="OIW34369.1"/>
    <property type="molecule type" value="Genomic_DNA"/>
</dbReference>
<name>A0A1J7JLU5_9PEZI</name>
<evidence type="ECO:0000313" key="3">
    <source>
        <dbReference type="Proteomes" id="UP000182658"/>
    </source>
</evidence>
<reference evidence="2 3" key="1">
    <citation type="submission" date="2016-10" db="EMBL/GenBank/DDBJ databases">
        <title>Draft genome sequence of Coniochaeta ligniaria NRRL30616, a lignocellulolytic fungus for bioabatement of inhibitors in plant biomass hydrolysates.</title>
        <authorList>
            <consortium name="DOE Joint Genome Institute"/>
            <person name="Jimenez D.J."/>
            <person name="Hector R.E."/>
            <person name="Riley R."/>
            <person name="Sun H."/>
            <person name="Grigoriev I.V."/>
            <person name="Van Elsas J.D."/>
            <person name="Nichols N.N."/>
        </authorList>
    </citation>
    <scope>NUCLEOTIDE SEQUENCE [LARGE SCALE GENOMIC DNA]</scope>
    <source>
        <strain evidence="2 3">NRRL 30616</strain>
    </source>
</reference>
<dbReference type="GO" id="GO:0032259">
    <property type="term" value="P:methylation"/>
    <property type="evidence" value="ECO:0007669"/>
    <property type="project" value="InterPro"/>
</dbReference>
<dbReference type="STRING" id="1408157.A0A1J7JLU5"/>
<accession>A0A1J7JLU5</accession>
<dbReference type="InterPro" id="IPR002877">
    <property type="entry name" value="RNA_MeTrfase_FtsJ_dom"/>
</dbReference>
<dbReference type="InterPro" id="IPR029063">
    <property type="entry name" value="SAM-dependent_MTases_sf"/>
</dbReference>
<dbReference type="Gene3D" id="3.40.50.150">
    <property type="entry name" value="Vaccinia Virus protein VP39"/>
    <property type="match status" value="1"/>
</dbReference>
<protein>
    <recommendedName>
        <fullName evidence="1">Ribosomal RNA methyltransferase FtsJ domain-containing protein</fullName>
    </recommendedName>
</protein>
<organism evidence="2 3">
    <name type="scientific">Coniochaeta ligniaria NRRL 30616</name>
    <dbReference type="NCBI Taxonomy" id="1408157"/>
    <lineage>
        <taxon>Eukaryota</taxon>
        <taxon>Fungi</taxon>
        <taxon>Dikarya</taxon>
        <taxon>Ascomycota</taxon>
        <taxon>Pezizomycotina</taxon>
        <taxon>Sordariomycetes</taxon>
        <taxon>Sordariomycetidae</taxon>
        <taxon>Coniochaetales</taxon>
        <taxon>Coniochaetaceae</taxon>
        <taxon>Coniochaeta</taxon>
    </lineage>
</organism>
<dbReference type="Pfam" id="PF01728">
    <property type="entry name" value="FtsJ"/>
    <property type="match status" value="1"/>
</dbReference>
<dbReference type="GO" id="GO:0008168">
    <property type="term" value="F:methyltransferase activity"/>
    <property type="evidence" value="ECO:0007669"/>
    <property type="project" value="InterPro"/>
</dbReference>
<keyword evidence="3" id="KW-1185">Reference proteome</keyword>
<sequence length="369" mass="41942">MEYIRKHYQPFVALCALREKGWQISAADEHFAQRREKADHPTEKQKRNFFSMTQQVGNELNRRTGCVDIRSQRIWKETTILAFPAVLDLCMAPGGFSAAALKVNESVLLRAITLDPKLGGHDVMLTPSEYDNDIQIELLDITMLAGEMGVQENEIPFGHPEAKKLVYEPIFPGIDEYDLIFCGGTPTRNHRPHQAPYRAFVESLRLSVSQLVIALNHIREGGTMVVLMHRPEAWITCQLMYMLSKFSSIRPFKPRAAHKTNSSFYLVATEVKPHSPEAEDVVRRWKATWRRLTLNTEGLHDITIAELDDTNIAGEPVEEVLRKFGAQLVNKSRTVWLEQLEALKNASWMQEAQTTEAEGSGSKKEQVTE</sequence>
<dbReference type="SUPFAM" id="SSF53335">
    <property type="entry name" value="S-adenosyl-L-methionine-dependent methyltransferases"/>
    <property type="match status" value="1"/>
</dbReference>